<keyword evidence="3" id="KW-0479">Metal-binding</keyword>
<reference evidence="10 11" key="1">
    <citation type="journal article" date="2019" name="Int. J. Syst. Evol. Microbiol.">
        <title>The Global Catalogue of Microorganisms (GCM) 10K type strain sequencing project: providing services to taxonomists for standard genome sequencing and annotation.</title>
        <authorList>
            <consortium name="The Broad Institute Genomics Platform"/>
            <consortium name="The Broad Institute Genome Sequencing Center for Infectious Disease"/>
            <person name="Wu L."/>
            <person name="Ma J."/>
        </authorList>
    </citation>
    <scope>NUCLEOTIDE SEQUENCE [LARGE SCALE GENOMIC DNA]</scope>
    <source>
        <strain evidence="10 11">JCM 15421</strain>
    </source>
</reference>
<proteinExistence type="inferred from homology"/>
<evidence type="ECO:0000256" key="4">
    <source>
        <dbReference type="ARBA" id="ARBA00022741"/>
    </source>
</evidence>
<dbReference type="Pfam" id="PF01966">
    <property type="entry name" value="HD"/>
    <property type="match status" value="1"/>
</dbReference>
<dbReference type="SMART" id="SM00487">
    <property type="entry name" value="DEXDc"/>
    <property type="match status" value="1"/>
</dbReference>
<evidence type="ECO:0000256" key="8">
    <source>
        <dbReference type="ARBA" id="ARBA00023118"/>
    </source>
</evidence>
<dbReference type="PANTHER" id="PTHR47957:SF3">
    <property type="entry name" value="ATP-DEPENDENT HELICASE HRQ1"/>
    <property type="match status" value="1"/>
</dbReference>
<evidence type="ECO:0000256" key="1">
    <source>
        <dbReference type="ARBA" id="ARBA00006847"/>
    </source>
</evidence>
<sequence length="759" mass="83338">MDGEGIALAHSPGHPLDEHLRAVARLAAEFAAAFGAGDWGHLAGLWHDLGKYRPGFQRYIRQSKDPDAHIEGRVVGTDKTHSAAGAAHAIRTLGPLRGELLAFLIAGHHAGLPDRDEGSPAGLKARLASDLAKREFDEATAQPVPADILASDVPASVILGGTAGFALWLRMLFSCLVDADFLDTEAYYDAGKAARRGGHASLASMKSVFDAAMQVKLQAARATGESVVNRIRAEVLAQCRAKGADPHIAPGFFDLTVPTGGGKTLSSLAFALEHALTHGKRRIIYAIPFTSIIEQTAQVFREVFAALGEDAVIEHHSNLDVDERKEDHASRLAAENWDAPLIVTTNVQLFESLHAARTSRCRKLHNLVDSVIVLDEAQQLPRDFLAPVLRALKLLVAHYGVSVVFCTATQPALTPRHEPVTNRLILDGIEATQSRSIVEEQEALFDALRRVDIRMPIDFAVRSTWDAIAEEIAGEDCVLTIVNARKHARDLFALLPQDGAEHLSALMCAEHRSAVIERIRTRLRDKRDGGDVRPLRVISTQLVEAGVDLDFPVVYRALAGLDSIAQAAGRCNREGRFDGLGQVRVFVPPHAAPPGLLRQGEQTMTEMARTQDMDDPLAPASFRHYFNHFYAKDDSNFDRGGVLDLLKHDRAAFRTAAERFRLIDDDGESIVVPYRKPGATESPVKYWLNELEKDGNARWARRMLQRYTVGTPRRIFEQMLARGEVEERAGLWLALDLLYDSRLGLALPDSPGIPADYVF</sequence>
<dbReference type="Gene3D" id="3.40.50.300">
    <property type="entry name" value="P-loop containing nucleotide triphosphate hydrolases"/>
    <property type="match status" value="2"/>
</dbReference>
<keyword evidence="8" id="KW-0051">Antiviral defense</keyword>
<evidence type="ECO:0000259" key="9">
    <source>
        <dbReference type="PROSITE" id="PS51643"/>
    </source>
</evidence>
<feature type="domain" description="HD Cas3-type" evidence="9">
    <location>
        <begin position="9"/>
        <end position="182"/>
    </location>
</feature>
<dbReference type="InterPro" id="IPR006483">
    <property type="entry name" value="CRISPR-assoc_Cas3_HD"/>
</dbReference>
<dbReference type="Proteomes" id="UP001501523">
    <property type="component" value="Unassembled WGS sequence"/>
</dbReference>
<evidence type="ECO:0000313" key="10">
    <source>
        <dbReference type="EMBL" id="GAA0720631.1"/>
    </source>
</evidence>
<keyword evidence="6" id="KW-0347">Helicase</keyword>
<evidence type="ECO:0000256" key="3">
    <source>
        <dbReference type="ARBA" id="ARBA00022723"/>
    </source>
</evidence>
<protein>
    <submittedName>
        <fullName evidence="10">CRISPR-associated helicase Cas3</fullName>
    </submittedName>
</protein>
<name>A0ABN1IST5_9GAMM</name>
<comment type="similarity">
    <text evidence="2">In the central section; belongs to the CRISPR-associated helicase Cas3 family.</text>
</comment>
<dbReference type="CDD" id="cd09641">
    <property type="entry name" value="Cas3''_I"/>
    <property type="match status" value="1"/>
</dbReference>
<dbReference type="RefSeq" id="WP_343792615.1">
    <property type="nucleotide sequence ID" value="NZ_BAAAEU010000024.1"/>
</dbReference>
<evidence type="ECO:0000256" key="5">
    <source>
        <dbReference type="ARBA" id="ARBA00022801"/>
    </source>
</evidence>
<dbReference type="InterPro" id="IPR027417">
    <property type="entry name" value="P-loop_NTPase"/>
</dbReference>
<organism evidence="10 11">
    <name type="scientific">Dokdonella soli</name>
    <dbReference type="NCBI Taxonomy" id="529810"/>
    <lineage>
        <taxon>Bacteria</taxon>
        <taxon>Pseudomonadati</taxon>
        <taxon>Pseudomonadota</taxon>
        <taxon>Gammaproteobacteria</taxon>
        <taxon>Lysobacterales</taxon>
        <taxon>Rhodanobacteraceae</taxon>
        <taxon>Dokdonella</taxon>
    </lineage>
</organism>
<evidence type="ECO:0000256" key="2">
    <source>
        <dbReference type="ARBA" id="ARBA00009046"/>
    </source>
</evidence>
<gene>
    <name evidence="10" type="primary">cas3</name>
    <name evidence="10" type="ORF">GCM10009105_30230</name>
</gene>
<dbReference type="SUPFAM" id="SSF52540">
    <property type="entry name" value="P-loop containing nucleoside triphosphate hydrolases"/>
    <property type="match status" value="1"/>
</dbReference>
<dbReference type="Gene3D" id="1.10.3210.30">
    <property type="match status" value="1"/>
</dbReference>
<dbReference type="Pfam" id="PF00270">
    <property type="entry name" value="DEAD"/>
    <property type="match status" value="1"/>
</dbReference>
<dbReference type="Pfam" id="PF22590">
    <property type="entry name" value="Cas3-like_C_2"/>
    <property type="match status" value="1"/>
</dbReference>
<evidence type="ECO:0000256" key="7">
    <source>
        <dbReference type="ARBA" id="ARBA00022840"/>
    </source>
</evidence>
<dbReference type="NCBIfam" id="TIGR01596">
    <property type="entry name" value="cas3_HD"/>
    <property type="match status" value="1"/>
</dbReference>
<keyword evidence="11" id="KW-1185">Reference proteome</keyword>
<dbReference type="PROSITE" id="PS51643">
    <property type="entry name" value="HD_CAS3"/>
    <property type="match status" value="1"/>
</dbReference>
<evidence type="ECO:0000313" key="11">
    <source>
        <dbReference type="Proteomes" id="UP001501523"/>
    </source>
</evidence>
<dbReference type="InterPro" id="IPR014001">
    <property type="entry name" value="Helicase_ATP-bd"/>
</dbReference>
<accession>A0ABN1IST5</accession>
<dbReference type="EMBL" id="BAAAEU010000024">
    <property type="protein sequence ID" value="GAA0720631.1"/>
    <property type="molecule type" value="Genomic_DNA"/>
</dbReference>
<comment type="caution">
    <text evidence="10">The sequence shown here is derived from an EMBL/GenBank/DDBJ whole genome shotgun (WGS) entry which is preliminary data.</text>
</comment>
<dbReference type="SUPFAM" id="SSF109604">
    <property type="entry name" value="HD-domain/PDEase-like"/>
    <property type="match status" value="1"/>
</dbReference>
<dbReference type="InterPro" id="IPR038257">
    <property type="entry name" value="CRISPR-assoc_Cas3_HD_sf"/>
</dbReference>
<dbReference type="CDD" id="cd17930">
    <property type="entry name" value="DEXHc_cas3"/>
    <property type="match status" value="1"/>
</dbReference>
<evidence type="ECO:0000256" key="6">
    <source>
        <dbReference type="ARBA" id="ARBA00022806"/>
    </source>
</evidence>
<keyword evidence="5" id="KW-0378">Hydrolase</keyword>
<keyword evidence="7" id="KW-0067">ATP-binding</keyword>
<keyword evidence="4" id="KW-0547">Nucleotide-binding</keyword>
<dbReference type="InterPro" id="IPR054712">
    <property type="entry name" value="Cas3-like_dom"/>
</dbReference>
<dbReference type="PANTHER" id="PTHR47957">
    <property type="entry name" value="ATP-DEPENDENT HELICASE HRQ1"/>
    <property type="match status" value="1"/>
</dbReference>
<comment type="similarity">
    <text evidence="1">In the N-terminal section; belongs to the CRISPR-associated nuclease Cas3-HD family.</text>
</comment>
<dbReference type="InterPro" id="IPR006674">
    <property type="entry name" value="HD_domain"/>
</dbReference>
<dbReference type="InterPro" id="IPR011545">
    <property type="entry name" value="DEAD/DEAH_box_helicase_dom"/>
</dbReference>